<dbReference type="Pfam" id="PF13620">
    <property type="entry name" value="CarboxypepD_reg"/>
    <property type="match status" value="1"/>
</dbReference>
<dbReference type="Pfam" id="PF17957">
    <property type="entry name" value="Big_7"/>
    <property type="match status" value="1"/>
</dbReference>
<reference evidence="5 6" key="1">
    <citation type="submission" date="2023-10" db="EMBL/GenBank/DDBJ databases">
        <title>Niallia locisalis sp.nov. isolated from a salt pond sample.</title>
        <authorList>
            <person name="Li X.-J."/>
            <person name="Dong L."/>
        </authorList>
    </citation>
    <scope>NUCLEOTIDE SEQUENCE [LARGE SCALE GENOMIC DNA]</scope>
    <source>
        <strain evidence="5 6">DSM 29761</strain>
    </source>
</reference>
<evidence type="ECO:0000313" key="5">
    <source>
        <dbReference type="EMBL" id="WVX80508.1"/>
    </source>
</evidence>
<accession>A0ABZ2CFB6</accession>
<gene>
    <name evidence="5" type="ORF">R4Z09_25225</name>
</gene>
<dbReference type="RefSeq" id="WP_338449439.1">
    <property type="nucleotide sequence ID" value="NZ_CP137640.1"/>
</dbReference>
<dbReference type="Pfam" id="PF16371">
    <property type="entry name" value="MetallophosN"/>
    <property type="match status" value="1"/>
</dbReference>
<dbReference type="SUPFAM" id="SSF49464">
    <property type="entry name" value="Carboxypeptidase regulatory domain-like"/>
    <property type="match status" value="1"/>
</dbReference>
<evidence type="ECO:0000256" key="1">
    <source>
        <dbReference type="SAM" id="SignalP"/>
    </source>
</evidence>
<evidence type="ECO:0000259" key="3">
    <source>
        <dbReference type="Pfam" id="PF13360"/>
    </source>
</evidence>
<dbReference type="SMART" id="SM00564">
    <property type="entry name" value="PQQ"/>
    <property type="match status" value="8"/>
</dbReference>
<protein>
    <submittedName>
        <fullName evidence="5">PQQ-binding-like beta-propeller repeat protein</fullName>
    </submittedName>
</protein>
<dbReference type="PANTHER" id="PTHR34512:SF30">
    <property type="entry name" value="OUTER MEMBRANE PROTEIN ASSEMBLY FACTOR BAMB"/>
    <property type="match status" value="1"/>
</dbReference>
<dbReference type="Gene3D" id="2.60.40.10">
    <property type="entry name" value="Immunoglobulins"/>
    <property type="match status" value="1"/>
</dbReference>
<dbReference type="InterPro" id="IPR004843">
    <property type="entry name" value="Calcineurin-like_PHP"/>
</dbReference>
<feature type="domain" description="Calcineurin-like phosphoesterase" evidence="2">
    <location>
        <begin position="151"/>
        <end position="328"/>
    </location>
</feature>
<feature type="signal peptide" evidence="1">
    <location>
        <begin position="1"/>
        <end position="29"/>
    </location>
</feature>
<dbReference type="InterPro" id="IPR032285">
    <property type="entry name" value="Metallophos_N"/>
</dbReference>
<dbReference type="PANTHER" id="PTHR34512">
    <property type="entry name" value="CELL SURFACE PROTEIN"/>
    <property type="match status" value="1"/>
</dbReference>
<evidence type="ECO:0000313" key="6">
    <source>
        <dbReference type="Proteomes" id="UP001357223"/>
    </source>
</evidence>
<name>A0ABZ2CFB6_9BACI</name>
<dbReference type="Gene3D" id="3.60.21.40">
    <property type="entry name" value="GpdQ, catalytic alpha/beta sandwich domain"/>
    <property type="match status" value="1"/>
</dbReference>
<dbReference type="SUPFAM" id="SSF50998">
    <property type="entry name" value="Quinoprotein alcohol dehydrogenase-like"/>
    <property type="match status" value="2"/>
</dbReference>
<dbReference type="EMBL" id="CP137640">
    <property type="protein sequence ID" value="WVX80508.1"/>
    <property type="molecule type" value="Genomic_DNA"/>
</dbReference>
<dbReference type="Gene3D" id="2.130.10.10">
    <property type="entry name" value="YVTN repeat-like/Quinoprotein amine dehydrogenase"/>
    <property type="match status" value="1"/>
</dbReference>
<dbReference type="Gene3D" id="3.60.21.10">
    <property type="match status" value="1"/>
</dbReference>
<dbReference type="SUPFAM" id="SSF117074">
    <property type="entry name" value="Hypothetical protein PA1324"/>
    <property type="match status" value="1"/>
</dbReference>
<dbReference type="Gene3D" id="2.40.128.630">
    <property type="match status" value="1"/>
</dbReference>
<dbReference type="InterPro" id="IPR018391">
    <property type="entry name" value="PQQ_b-propeller_rpt"/>
</dbReference>
<dbReference type="Pfam" id="PF13360">
    <property type="entry name" value="PQQ_2"/>
    <property type="match status" value="2"/>
</dbReference>
<dbReference type="InterPro" id="IPR029052">
    <property type="entry name" value="Metallo-depent_PP-like"/>
</dbReference>
<dbReference type="Proteomes" id="UP001357223">
    <property type="component" value="Chromosome"/>
</dbReference>
<dbReference type="Pfam" id="PF00149">
    <property type="entry name" value="Metallophos"/>
    <property type="match status" value="1"/>
</dbReference>
<dbReference type="InterPro" id="IPR015943">
    <property type="entry name" value="WD40/YVTN_repeat-like_dom_sf"/>
</dbReference>
<dbReference type="InterPro" id="IPR002372">
    <property type="entry name" value="PQQ_rpt_dom"/>
</dbReference>
<feature type="domain" description="Calcineurin-like phosphoesterase N-terminal" evidence="4">
    <location>
        <begin position="60"/>
        <end position="131"/>
    </location>
</feature>
<feature type="domain" description="Pyrrolo-quinoline quinone repeat" evidence="3">
    <location>
        <begin position="782"/>
        <end position="857"/>
    </location>
</feature>
<organism evidence="5 6">
    <name type="scientific">Niallia oryzisoli</name>
    <dbReference type="NCBI Taxonomy" id="1737571"/>
    <lineage>
        <taxon>Bacteria</taxon>
        <taxon>Bacillati</taxon>
        <taxon>Bacillota</taxon>
        <taxon>Bacilli</taxon>
        <taxon>Bacillales</taxon>
        <taxon>Bacillaceae</taxon>
        <taxon>Niallia</taxon>
    </lineage>
</organism>
<feature type="chain" id="PRO_5046291379" evidence="1">
    <location>
        <begin position="30"/>
        <end position="1200"/>
    </location>
</feature>
<feature type="domain" description="Pyrrolo-quinoline quinone repeat" evidence="3">
    <location>
        <begin position="631"/>
        <end position="778"/>
    </location>
</feature>
<evidence type="ECO:0000259" key="2">
    <source>
        <dbReference type="Pfam" id="PF00149"/>
    </source>
</evidence>
<dbReference type="InterPro" id="IPR013783">
    <property type="entry name" value="Ig-like_fold"/>
</dbReference>
<dbReference type="Gene3D" id="2.40.10.480">
    <property type="match status" value="1"/>
</dbReference>
<dbReference type="Gene3D" id="2.140.10.10">
    <property type="entry name" value="Quinoprotein alcohol dehydrogenase-like superfamily"/>
    <property type="match status" value="1"/>
</dbReference>
<dbReference type="InterPro" id="IPR008969">
    <property type="entry name" value="CarboxyPept-like_regulatory"/>
</dbReference>
<dbReference type="InterPro" id="IPR011047">
    <property type="entry name" value="Quinoprotein_ADH-like_sf"/>
</dbReference>
<evidence type="ECO:0000259" key="4">
    <source>
        <dbReference type="Pfam" id="PF16371"/>
    </source>
</evidence>
<dbReference type="Gene3D" id="2.60.40.1120">
    <property type="entry name" value="Carboxypeptidase-like, regulatory domain"/>
    <property type="match status" value="1"/>
</dbReference>
<proteinExistence type="predicted"/>
<sequence>MKFTPEQFEKIKNVLRPSVLVLMSSLALAAVIKPVNADNDNATVKGTVYQDKNENGVQDKNEPGIPHVTVSDGKTLTVTDEKGNYQLVIDTERRQSDIVFVTVPSGYSVPTDENKTPQFYKQLGTLQAAETIEENFGLLHTPETNNPNFSFANVADVHVQAGTTNNRQRFTDQLKQINDSTGDPAFIAVSGDLTNRATDDEFKDYTASTATSDLPVYPAVGNHDFAPGSEYSARIDRYREYLGPEWYSFDYGNRHFVTLENTLGFNEAEQLEWLKQDLELNAKNKEVVVFVHKPLNTPQTPGGDKTKAFIDLLSQYHTRLVMVGHTHVNDVAQDTIPGANHVTTVSSSYTIDQMPNGFRMVSFQGGKQDANYKMYDIKESAAIVHPAAGSKVTKGKVDILVNAYNTTSNVSKVEYRVDGSQWKQLKQSGGMSWFDQWDAKKADLGEHAIEVRVTDDAGKVWSRNHSFTIVNSSERVAPKSGSDWTMFHGNAQHTGVSSDTIEAGLNLDWSYRTPGTILTSSPAISNGMVYIGTRDENGSEQHAIHAVDLETGEKVWQVQADAQVQASPAVADGIVYASSIRGTLYAINAQTGEILWHKTMAKDEVQRAWMYYSPTVVDGVIYQAYSTGSGGKLMALDAKTGNELWNSKLAGNWIVESTPVVADGEVYVGADGGYLISFDAASGKELWRKQPAGGWMHSMPSISDGKVFMGYQGGLLVALDASTGKELWRYKSSDSSYIHGDATGSSPAVADGVVYMGFPDGNVAAINASTGKLKWKYRTNGGIISSAAISGETVFIGSNDGKLYAFDRLTGQPLWQHEIGAWVASSPAISGNTLVVGALDGNLYAFTPGGEAAERWPRVNGKITDSVSGEPVADAAIIIKNDQGKKMMSGMTDANGNYQISLEPGNYHLEASRLAYQTNKVDFQIANGETEKVDLALAAVSVDAGYGKIISGPTSQGTIEDLVMENSKLAMTIADKSTDSQLPGVTKGKLLDIAANGMKDQMDWINLPYASKTKPSGTEAWQQLTVESEKVESAEVSANRAVVKATGKSLEVPNIQVETIFTIEKDQEWITANTVFTNTGSDTQTFWIGDAIDYDGSGQRSGVGGNPSITLSYSNPQEFTLSEPWIGMTGTDKQVYGLIYAGDTSELVGYGNGNWIMSQKRIEVPAGESYTLERKILAVNAAQSTNPISVLSNYYQQFKK</sequence>
<dbReference type="SUPFAM" id="SSF56300">
    <property type="entry name" value="Metallo-dependent phosphatases"/>
    <property type="match status" value="1"/>
</dbReference>
<keyword evidence="1" id="KW-0732">Signal</keyword>
<dbReference type="InterPro" id="IPR042283">
    <property type="entry name" value="GpdQ_catalytic"/>
</dbReference>
<keyword evidence="6" id="KW-1185">Reference proteome</keyword>